<feature type="transmembrane region" description="Helical" evidence="6">
    <location>
        <begin position="378"/>
        <end position="400"/>
    </location>
</feature>
<gene>
    <name evidence="8" type="ORF">BUZ61_02860</name>
    <name evidence="7" type="ORF">J3T88_05175</name>
</gene>
<evidence type="ECO:0000313" key="9">
    <source>
        <dbReference type="Proteomes" id="UP000240400"/>
    </source>
</evidence>
<dbReference type="AlphaFoldDB" id="A0A2T4SD72"/>
<comment type="caution">
    <text evidence="8">The sequence shown here is derived from an EMBL/GenBank/DDBJ whole genome shotgun (WGS) entry which is preliminary data.</text>
</comment>
<feature type="transmembrane region" description="Helical" evidence="6">
    <location>
        <begin position="44"/>
        <end position="67"/>
    </location>
</feature>
<dbReference type="NCBIfam" id="NF037982">
    <property type="entry name" value="Nramp_1"/>
    <property type="match status" value="1"/>
</dbReference>
<dbReference type="PANTHER" id="PTHR11706">
    <property type="entry name" value="SOLUTE CARRIER PROTEIN FAMILY 11 MEMBER"/>
    <property type="match status" value="1"/>
</dbReference>
<comment type="subcellular location">
    <subcellularLocation>
        <location evidence="1">Membrane</location>
        <topology evidence="1">Multi-pass membrane protein</topology>
    </subcellularLocation>
</comment>
<reference evidence="8" key="2">
    <citation type="submission" date="2018-03" db="EMBL/GenBank/DDBJ databases">
        <authorList>
            <person name="Keele B.F."/>
        </authorList>
    </citation>
    <scope>NUCLEOTIDE SEQUENCE</scope>
    <source>
        <strain evidence="8">SNUC 4337</strain>
    </source>
</reference>
<dbReference type="PRINTS" id="PR00447">
    <property type="entry name" value="NATRESASSCMP"/>
</dbReference>
<dbReference type="GO" id="GO:0005886">
    <property type="term" value="C:plasma membrane"/>
    <property type="evidence" value="ECO:0007669"/>
    <property type="project" value="TreeGrafter"/>
</dbReference>
<feature type="transmembrane region" description="Helical" evidence="6">
    <location>
        <begin position="190"/>
        <end position="208"/>
    </location>
</feature>
<sequence length="408" mass="43193">MILVNSIKKVIKSLGPGMIITASFIGPGTVTTMTQGGAGFGYSLLWAVAFSIIATIVLQEMIIRLSLVTREGLGEAIQELFAHKVGKLIIVWFTLIAVTIGCAAYISGDLIGTSLGAAYLLNLPEHVVAPVIGIIILLIGLFGNYKFLEKVMIFLMVIMGIIFITTMIVIKPDVIGILKGIFVPTIPDGSIITVIALIGTTVVPYNFFIHSTAVHERFNGIRELKFARWDTIISITVGGIISAAILIAAATLIQGDDVKSVIQLSGPLKPVLGDAAPFAISIGLFAAGLSSAIASPTGAAATISSLLGWKGGMESKKYKAVFTVIILVGITTSALGFEPLEVLLIAQALNGIILPIVAILIFIIINKQNLMGRFANTIWLNIIGLIVVLIVTFLGFYSLIDAITSFIS</sequence>
<evidence type="ECO:0000256" key="5">
    <source>
        <dbReference type="ARBA" id="ARBA00023136"/>
    </source>
</evidence>
<dbReference type="PANTHER" id="PTHR11706:SF33">
    <property type="entry name" value="NATURAL RESISTANCE-ASSOCIATED MACROPHAGE PROTEIN 2"/>
    <property type="match status" value="1"/>
</dbReference>
<feature type="transmembrane region" description="Helical" evidence="6">
    <location>
        <begin position="229"/>
        <end position="255"/>
    </location>
</feature>
<dbReference type="EMBL" id="PZHR01000008">
    <property type="protein sequence ID" value="PTK60252.1"/>
    <property type="molecule type" value="Genomic_DNA"/>
</dbReference>
<dbReference type="OrthoDB" id="9787548at2"/>
<keyword evidence="10" id="KW-1185">Reference proteome</keyword>
<reference evidence="7 10" key="3">
    <citation type="submission" date="2021-03" db="EMBL/GenBank/DDBJ databases">
        <title>Staphylococci and Mammaliicocci in bats.</title>
        <authorList>
            <person name="Fountain K."/>
        </authorList>
    </citation>
    <scope>NUCLEOTIDE SEQUENCE [LARGE SCALE GENOMIC DNA]</scope>
    <source>
        <strain evidence="7 10">18_1_E_SW</strain>
    </source>
</reference>
<feature type="transmembrane region" description="Helical" evidence="6">
    <location>
        <begin position="127"/>
        <end position="145"/>
    </location>
</feature>
<reference evidence="8 9" key="1">
    <citation type="journal article" date="2016" name="Front. Microbiol.">
        <title>Comprehensive Phylogenetic Analysis of Bovine Non-aureus Staphylococci Species Based on Whole-Genome Sequencing.</title>
        <authorList>
            <person name="Naushad S."/>
            <person name="Barkema H.W."/>
            <person name="Luby C."/>
            <person name="Condas L.A."/>
            <person name="Nobrega D.B."/>
            <person name="Carson D.A."/>
            <person name="De Buck J."/>
        </authorList>
    </citation>
    <scope>NUCLEOTIDE SEQUENCE [LARGE SCALE GENOMIC DNA]</scope>
    <source>
        <strain evidence="8 9">SNUC 4337</strain>
    </source>
</reference>
<protein>
    <submittedName>
        <fullName evidence="8">Divalent metal cation transporter</fullName>
    </submittedName>
    <submittedName>
        <fullName evidence="7">Nramp family divalent metal transporter</fullName>
    </submittedName>
</protein>
<dbReference type="EMBL" id="JAFNLT010000003">
    <property type="protein sequence ID" value="MBO1226719.1"/>
    <property type="molecule type" value="Genomic_DNA"/>
</dbReference>
<evidence type="ECO:0000256" key="6">
    <source>
        <dbReference type="SAM" id="Phobius"/>
    </source>
</evidence>
<proteinExistence type="predicted"/>
<keyword evidence="5 6" id="KW-0472">Membrane</keyword>
<dbReference type="GO" id="GO:0034755">
    <property type="term" value="P:iron ion transmembrane transport"/>
    <property type="evidence" value="ECO:0007669"/>
    <property type="project" value="TreeGrafter"/>
</dbReference>
<keyword evidence="3 6" id="KW-0812">Transmembrane</keyword>
<keyword evidence="4 6" id="KW-1133">Transmembrane helix</keyword>
<feature type="transmembrane region" description="Helical" evidence="6">
    <location>
        <begin position="343"/>
        <end position="366"/>
    </location>
</feature>
<dbReference type="RefSeq" id="WP_103373633.1">
    <property type="nucleotide sequence ID" value="NZ_BMCF01000005.1"/>
</dbReference>
<dbReference type="Pfam" id="PF01566">
    <property type="entry name" value="Nramp"/>
    <property type="match status" value="1"/>
</dbReference>
<evidence type="ECO:0000256" key="2">
    <source>
        <dbReference type="ARBA" id="ARBA00022448"/>
    </source>
</evidence>
<dbReference type="Proteomes" id="UP000664081">
    <property type="component" value="Unassembled WGS sequence"/>
</dbReference>
<organism evidence="8 9">
    <name type="scientific">Staphylococcus nepalensis</name>
    <dbReference type="NCBI Taxonomy" id="214473"/>
    <lineage>
        <taxon>Bacteria</taxon>
        <taxon>Bacillati</taxon>
        <taxon>Bacillota</taxon>
        <taxon>Bacilli</taxon>
        <taxon>Bacillales</taxon>
        <taxon>Staphylococcaceae</taxon>
        <taxon>Staphylococcus</taxon>
    </lineage>
</organism>
<evidence type="ECO:0000256" key="4">
    <source>
        <dbReference type="ARBA" id="ARBA00022989"/>
    </source>
</evidence>
<feature type="transmembrane region" description="Helical" evidence="6">
    <location>
        <begin position="88"/>
        <end position="107"/>
    </location>
</feature>
<evidence type="ECO:0000256" key="3">
    <source>
        <dbReference type="ARBA" id="ARBA00022692"/>
    </source>
</evidence>
<accession>A0A2T4SD72</accession>
<dbReference type="GO" id="GO:0005384">
    <property type="term" value="F:manganese ion transmembrane transporter activity"/>
    <property type="evidence" value="ECO:0007669"/>
    <property type="project" value="TreeGrafter"/>
</dbReference>
<evidence type="ECO:0000313" key="8">
    <source>
        <dbReference type="EMBL" id="PTK60252.1"/>
    </source>
</evidence>
<dbReference type="InterPro" id="IPR038377">
    <property type="entry name" value="Na/Glc_symporter_sf"/>
</dbReference>
<name>A0A2T4SD72_9STAP</name>
<dbReference type="Proteomes" id="UP000240400">
    <property type="component" value="Unassembled WGS sequence"/>
</dbReference>
<evidence type="ECO:0000313" key="7">
    <source>
        <dbReference type="EMBL" id="MBO1226719.1"/>
    </source>
</evidence>
<evidence type="ECO:0000256" key="1">
    <source>
        <dbReference type="ARBA" id="ARBA00004141"/>
    </source>
</evidence>
<keyword evidence="2" id="KW-0813">Transport</keyword>
<feature type="transmembrane region" description="Helical" evidence="6">
    <location>
        <begin position="320"/>
        <end position="337"/>
    </location>
</feature>
<evidence type="ECO:0000313" key="10">
    <source>
        <dbReference type="Proteomes" id="UP000664081"/>
    </source>
</evidence>
<dbReference type="GO" id="GO:0015086">
    <property type="term" value="F:cadmium ion transmembrane transporter activity"/>
    <property type="evidence" value="ECO:0007669"/>
    <property type="project" value="TreeGrafter"/>
</dbReference>
<dbReference type="InterPro" id="IPR001046">
    <property type="entry name" value="NRAMP_fam"/>
</dbReference>
<dbReference type="Gene3D" id="1.20.1730.10">
    <property type="entry name" value="Sodium/glucose cotransporter"/>
    <property type="match status" value="1"/>
</dbReference>
<feature type="transmembrane region" description="Helical" evidence="6">
    <location>
        <begin position="152"/>
        <end position="170"/>
    </location>
</feature>
<feature type="transmembrane region" description="Helical" evidence="6">
    <location>
        <begin position="275"/>
        <end position="308"/>
    </location>
</feature>